<dbReference type="OrthoDB" id="1467719at2"/>
<dbReference type="AlphaFoldDB" id="A0A556N3B9"/>
<accession>A0A556N3B9</accession>
<comment type="caution">
    <text evidence="1">The sequence shown here is derived from an EMBL/GenBank/DDBJ whole genome shotgun (WGS) entry which is preliminary data.</text>
</comment>
<dbReference type="EMBL" id="VLPL01000002">
    <property type="protein sequence ID" value="TSJ46704.1"/>
    <property type="molecule type" value="Genomic_DNA"/>
</dbReference>
<dbReference type="RefSeq" id="WP_144332241.1">
    <property type="nucleotide sequence ID" value="NZ_VLPL01000002.1"/>
</dbReference>
<sequence>MKKYLIPFKNKYILALCLFLVYNLFLDEVDIFTIINQNKKLSELRSAQSAMNLKLKDTKYILSQIKDPSYLEKLAREDKLFKKDDEDIFVITYK</sequence>
<dbReference type="InterPro" id="IPR007060">
    <property type="entry name" value="FtsL/DivIC"/>
</dbReference>
<dbReference type="Pfam" id="PF04977">
    <property type="entry name" value="DivIC"/>
    <property type="match status" value="1"/>
</dbReference>
<protein>
    <recommendedName>
        <fullName evidence="3">Septum formation initiator family protein</fullName>
    </recommendedName>
</protein>
<evidence type="ECO:0008006" key="3">
    <source>
        <dbReference type="Google" id="ProtNLM"/>
    </source>
</evidence>
<evidence type="ECO:0000313" key="1">
    <source>
        <dbReference type="EMBL" id="TSJ46704.1"/>
    </source>
</evidence>
<keyword evidence="2" id="KW-1185">Reference proteome</keyword>
<evidence type="ECO:0000313" key="2">
    <source>
        <dbReference type="Proteomes" id="UP000316008"/>
    </source>
</evidence>
<dbReference type="Proteomes" id="UP000316008">
    <property type="component" value="Unassembled WGS sequence"/>
</dbReference>
<proteinExistence type="predicted"/>
<organism evidence="1 2">
    <name type="scientific">Fluviicola chungangensis</name>
    <dbReference type="NCBI Taxonomy" id="2597671"/>
    <lineage>
        <taxon>Bacteria</taxon>
        <taxon>Pseudomonadati</taxon>
        <taxon>Bacteroidota</taxon>
        <taxon>Flavobacteriia</taxon>
        <taxon>Flavobacteriales</taxon>
        <taxon>Crocinitomicaceae</taxon>
        <taxon>Fluviicola</taxon>
    </lineage>
</organism>
<reference evidence="1 2" key="1">
    <citation type="submission" date="2019-07" db="EMBL/GenBank/DDBJ databases">
        <authorList>
            <person name="Huq M.A."/>
        </authorList>
    </citation>
    <scope>NUCLEOTIDE SEQUENCE [LARGE SCALE GENOMIC DNA]</scope>
    <source>
        <strain evidence="1 2">MAH-3</strain>
    </source>
</reference>
<gene>
    <name evidence="1" type="ORF">FO442_05965</name>
</gene>
<name>A0A556N3B9_9FLAO</name>